<evidence type="ECO:0000256" key="2">
    <source>
        <dbReference type="ARBA" id="ARBA00022490"/>
    </source>
</evidence>
<dbReference type="InterPro" id="IPR039663">
    <property type="entry name" value="AIP/AIPL1/TTC9"/>
</dbReference>
<dbReference type="Proteomes" id="UP000887569">
    <property type="component" value="Unplaced"/>
</dbReference>
<dbReference type="InterPro" id="IPR019734">
    <property type="entry name" value="TPR_rpt"/>
</dbReference>
<dbReference type="Pfam" id="PF23322">
    <property type="entry name" value="PPIase_AIP"/>
    <property type="match status" value="1"/>
</dbReference>
<dbReference type="GO" id="GO:0003755">
    <property type="term" value="F:peptidyl-prolyl cis-trans isomerase activity"/>
    <property type="evidence" value="ECO:0007669"/>
    <property type="project" value="InterPro"/>
</dbReference>
<dbReference type="InterPro" id="IPR046357">
    <property type="entry name" value="PPIase_dom_sf"/>
</dbReference>
<dbReference type="FunFam" id="1.25.40.10:FF:000052">
    <property type="entry name" value="Aryl-hydrocarbon-interacting protein-like 1"/>
    <property type="match status" value="1"/>
</dbReference>
<dbReference type="Gene3D" id="3.10.50.40">
    <property type="match status" value="1"/>
</dbReference>
<dbReference type="PANTHER" id="PTHR11242">
    <property type="entry name" value="ARYL HYDROCARBON RECEPTOR INTERACTING PROTEIN RELATED"/>
    <property type="match status" value="1"/>
</dbReference>
<sequence length="355" mass="41210">MEYESNRMPSSESRIRTFKKILNAGRGELPNYRTGTKAIFHYEALKATVDVDLNGFPQSRDSYETIDDTRKPYPDGYGKPLEIVFGKKFQLPIFETCIKTMLIDEISQFDIDKTELYPYPLVSQKLRDISKSELDPRHADQYHHTHHCAAMGPLGTGYPALDELLKKPQPLRFIFHLLKVLQPEDYEAESWQLEPEEKLASVSQLKEAGNEFFKEGSYEEAALKYREALGRIDTLLLREKPGEPEWIELDRQNVVLYLNLSQCFLNMGQYYEAIETASEALKRDELNEKALFRRAKARIAVWDLDKAEEDLKKLVTVNANMANLVDAEMCKIRRLRSECENNDKSTYRNMFKIKS</sequence>
<dbReference type="Gene3D" id="1.25.40.10">
    <property type="entry name" value="Tetratricopeptide repeat domain"/>
    <property type="match status" value="1"/>
</dbReference>
<keyword evidence="4 5" id="KW-0802">TPR repeat</keyword>
<feature type="repeat" description="TPR" evidence="5">
    <location>
        <begin position="254"/>
        <end position="287"/>
    </location>
</feature>
<evidence type="ECO:0000259" key="6">
    <source>
        <dbReference type="Pfam" id="PF23322"/>
    </source>
</evidence>
<accession>A0A914ZLX6</accession>
<evidence type="ECO:0000313" key="7">
    <source>
        <dbReference type="Proteomes" id="UP000887569"/>
    </source>
</evidence>
<evidence type="ECO:0000256" key="1">
    <source>
        <dbReference type="ARBA" id="ARBA00004496"/>
    </source>
</evidence>
<dbReference type="PROSITE" id="PS50005">
    <property type="entry name" value="TPR"/>
    <property type="match status" value="1"/>
</dbReference>
<dbReference type="WBParaSite" id="PgB08_g040_t01">
    <property type="protein sequence ID" value="PgB08_g040_t01"/>
    <property type="gene ID" value="PgB08_g040"/>
</dbReference>
<proteinExistence type="predicted"/>
<reference evidence="8" key="1">
    <citation type="submission" date="2022-11" db="UniProtKB">
        <authorList>
            <consortium name="WormBaseParasite"/>
        </authorList>
    </citation>
    <scope>IDENTIFICATION</scope>
</reference>
<feature type="domain" description="AIP/AIPL N-terminal FKBP-type PPIase" evidence="6">
    <location>
        <begin position="31"/>
        <end position="179"/>
    </location>
</feature>
<dbReference type="SMART" id="SM00028">
    <property type="entry name" value="TPR"/>
    <property type="match status" value="3"/>
</dbReference>
<dbReference type="InterPro" id="IPR056277">
    <property type="entry name" value="PPIase_AIP"/>
</dbReference>
<dbReference type="AlphaFoldDB" id="A0A914ZLX6"/>
<dbReference type="InterPro" id="IPR011990">
    <property type="entry name" value="TPR-like_helical_dom_sf"/>
</dbReference>
<organism evidence="7 8">
    <name type="scientific">Parascaris univalens</name>
    <name type="common">Nematode worm</name>
    <dbReference type="NCBI Taxonomy" id="6257"/>
    <lineage>
        <taxon>Eukaryota</taxon>
        <taxon>Metazoa</taxon>
        <taxon>Ecdysozoa</taxon>
        <taxon>Nematoda</taxon>
        <taxon>Chromadorea</taxon>
        <taxon>Rhabditida</taxon>
        <taxon>Spirurina</taxon>
        <taxon>Ascaridomorpha</taxon>
        <taxon>Ascaridoidea</taxon>
        <taxon>Ascarididae</taxon>
        <taxon>Parascaris</taxon>
    </lineage>
</organism>
<evidence type="ECO:0000256" key="3">
    <source>
        <dbReference type="ARBA" id="ARBA00022737"/>
    </source>
</evidence>
<dbReference type="GO" id="GO:0005737">
    <property type="term" value="C:cytoplasm"/>
    <property type="evidence" value="ECO:0007669"/>
    <property type="project" value="UniProtKB-SubCell"/>
</dbReference>
<evidence type="ECO:0000256" key="5">
    <source>
        <dbReference type="PROSITE-ProRule" id="PRU00339"/>
    </source>
</evidence>
<protein>
    <submittedName>
        <fullName evidence="8">AH receptor-interacting protein</fullName>
    </submittedName>
</protein>
<dbReference type="SUPFAM" id="SSF48452">
    <property type="entry name" value="TPR-like"/>
    <property type="match status" value="1"/>
</dbReference>
<evidence type="ECO:0000313" key="8">
    <source>
        <dbReference type="WBParaSite" id="PgB08_g040_t01"/>
    </source>
</evidence>
<keyword evidence="2" id="KW-0963">Cytoplasm</keyword>
<keyword evidence="3" id="KW-0677">Repeat</keyword>
<keyword evidence="7" id="KW-1185">Reference proteome</keyword>
<evidence type="ECO:0000256" key="4">
    <source>
        <dbReference type="ARBA" id="ARBA00022803"/>
    </source>
</evidence>
<dbReference type="PANTHER" id="PTHR11242:SF0">
    <property type="entry name" value="TPR_REGION DOMAIN-CONTAINING PROTEIN"/>
    <property type="match status" value="1"/>
</dbReference>
<comment type="subcellular location">
    <subcellularLocation>
        <location evidence="1">Cytoplasm</location>
    </subcellularLocation>
</comment>
<name>A0A914ZLX6_PARUN</name>